<dbReference type="GO" id="GO:0033754">
    <property type="term" value="F:indoleamine 2,3-dioxygenase activity"/>
    <property type="evidence" value="ECO:0007669"/>
    <property type="project" value="UniProtKB-EC"/>
</dbReference>
<evidence type="ECO:0000256" key="6">
    <source>
        <dbReference type="SAM" id="MobiDB-lite"/>
    </source>
</evidence>
<dbReference type="Pfam" id="PF01231">
    <property type="entry name" value="IDO"/>
    <property type="match status" value="1"/>
</dbReference>
<dbReference type="PANTHER" id="PTHR28657:SF5">
    <property type="entry name" value="INDOLEAMINE 2,3-DIOXYGENASE"/>
    <property type="match status" value="1"/>
</dbReference>
<keyword evidence="2 4" id="KW-0479">Metal-binding</keyword>
<feature type="region of interest" description="Disordered" evidence="6">
    <location>
        <begin position="284"/>
        <end position="311"/>
    </location>
</feature>
<proteinExistence type="inferred from homology"/>
<dbReference type="GO" id="GO:0034354">
    <property type="term" value="P:'de novo' NAD+ biosynthetic process from L-tryptophan"/>
    <property type="evidence" value="ECO:0007669"/>
    <property type="project" value="TreeGrafter"/>
</dbReference>
<evidence type="ECO:0000256" key="5">
    <source>
        <dbReference type="RuleBase" id="RU369119"/>
    </source>
</evidence>
<dbReference type="InterPro" id="IPR000898">
    <property type="entry name" value="Indolamine_dOase"/>
</dbReference>
<feature type="binding site" description="proximal binding residue" evidence="4">
    <location>
        <position position="371"/>
    </location>
    <ligand>
        <name>heme b</name>
        <dbReference type="ChEBI" id="CHEBI:60344"/>
    </ligand>
    <ligandPart>
        <name>Fe</name>
        <dbReference type="ChEBI" id="CHEBI:18248"/>
    </ligandPart>
</feature>
<feature type="region of interest" description="Disordered" evidence="6">
    <location>
        <begin position="416"/>
        <end position="475"/>
    </location>
</feature>
<dbReference type="InterPro" id="IPR037217">
    <property type="entry name" value="Trp/Indoleamine_2_3_dOase-like"/>
</dbReference>
<name>A0A1B7NL00_9EURO</name>
<comment type="function">
    <text evidence="5">Produces N-formyl-kynurenine through the oxidation of tryptophan.</text>
</comment>
<sequence>MLPPLPSLADYGISPVTGFLPEQPPLQKLPDLYYAKWESIVANLQALLLSHRLRPSIDKMPILTTERLKTEPEWRRAYVLLAFMLHAYIWGGDAPAEIIPKSISIPLLQIAAHHELPPVATYSSLCLWNYRPIFPDEPADNIENISSLFTFTGSLDEQWFYLVSIAMESHGASTIPLMLNAIAAARQNNTKLVTECLRTLAQCIGEISDILQRMYENCDPHVFYHRIRPFLAGSRNMSDAGLPDGIIYDDGTGSQTRHYYGGGSNAQSSLIQFFDIVLDIEHRPTGQKRSEAREEVPSPLEEGGSSQPSDKRHNFIMEMRSYMPGPHRRFLEHVASVANIRDFVLEHRSDSALCAAYDASLAMLRAMRDKHIQMVSRYIIIKAHEARIHHGRSVSPRAAPGASSGGKARAINLAHPQPLSENGGEDGVVKPASGSGGSKSLRGTGGTALIPFLKQARDETDEPAVGSRAKRLGKQ</sequence>
<feature type="compositionally biased region" description="Basic and acidic residues" evidence="6">
    <location>
        <begin position="284"/>
        <end position="296"/>
    </location>
</feature>
<keyword evidence="5" id="KW-0223">Dioxygenase</keyword>
<evidence type="ECO:0000256" key="1">
    <source>
        <dbReference type="ARBA" id="ARBA00007119"/>
    </source>
</evidence>
<dbReference type="PROSITE" id="PS00876">
    <property type="entry name" value="IDO_1"/>
    <property type="match status" value="1"/>
</dbReference>
<reference evidence="7 8" key="1">
    <citation type="submission" date="2015-07" db="EMBL/GenBank/DDBJ databases">
        <title>Emmonsia species relationships and genome sequence.</title>
        <authorList>
            <person name="Cuomo C.A."/>
            <person name="Schwartz I.S."/>
            <person name="Kenyon C."/>
            <person name="de Hoog G.S."/>
            <person name="Govender N.P."/>
            <person name="Botha A."/>
            <person name="Moreno L."/>
            <person name="de Vries M."/>
            <person name="Munoz J.F."/>
            <person name="Stielow J.B."/>
        </authorList>
    </citation>
    <scope>NUCLEOTIDE SEQUENCE [LARGE SCALE GENOMIC DNA]</scope>
    <source>
        <strain evidence="7 8">CBS 136260</strain>
    </source>
</reference>
<comment type="caution">
    <text evidence="7">The sequence shown here is derived from an EMBL/GenBank/DDBJ whole genome shotgun (WGS) entry which is preliminary data.</text>
</comment>
<evidence type="ECO:0000313" key="8">
    <source>
        <dbReference type="Proteomes" id="UP000091918"/>
    </source>
</evidence>
<keyword evidence="4 5" id="KW-0349">Heme</keyword>
<evidence type="ECO:0000313" key="7">
    <source>
        <dbReference type="EMBL" id="OAX77452.1"/>
    </source>
</evidence>
<dbReference type="EMBL" id="LGUA01002506">
    <property type="protein sequence ID" value="OAX77452.1"/>
    <property type="molecule type" value="Genomic_DNA"/>
</dbReference>
<organism evidence="7 8">
    <name type="scientific">Emergomyces africanus</name>
    <dbReference type="NCBI Taxonomy" id="1955775"/>
    <lineage>
        <taxon>Eukaryota</taxon>
        <taxon>Fungi</taxon>
        <taxon>Dikarya</taxon>
        <taxon>Ascomycota</taxon>
        <taxon>Pezizomycotina</taxon>
        <taxon>Eurotiomycetes</taxon>
        <taxon>Eurotiomycetidae</taxon>
        <taxon>Onygenales</taxon>
        <taxon>Ajellomycetaceae</taxon>
        <taxon>Emergomyces</taxon>
    </lineage>
</organism>
<dbReference type="SUPFAM" id="SSF140959">
    <property type="entry name" value="Indolic compounds 2,3-dioxygenase-like"/>
    <property type="match status" value="1"/>
</dbReference>
<dbReference type="OrthoDB" id="540174at2759"/>
<dbReference type="GO" id="GO:0046872">
    <property type="term" value="F:metal ion binding"/>
    <property type="evidence" value="ECO:0007669"/>
    <property type="project" value="UniProtKB-UniRule"/>
</dbReference>
<dbReference type="EC" id="1.13.11.52" evidence="5"/>
<evidence type="ECO:0000256" key="4">
    <source>
        <dbReference type="PIRSR" id="PIRSR600898-1"/>
    </source>
</evidence>
<dbReference type="AlphaFoldDB" id="A0A1B7NL00"/>
<keyword evidence="3 4" id="KW-0408">Iron</keyword>
<accession>A0A1B7NL00</accession>
<dbReference type="PANTHER" id="PTHR28657">
    <property type="entry name" value="INDOLEAMINE 2,3-DIOXYGENASE"/>
    <property type="match status" value="1"/>
</dbReference>
<gene>
    <name evidence="7" type="ORF">ACJ72_08248</name>
</gene>
<evidence type="ECO:0000256" key="3">
    <source>
        <dbReference type="ARBA" id="ARBA00023004"/>
    </source>
</evidence>
<dbReference type="GO" id="GO:0019441">
    <property type="term" value="P:L-tryptophan catabolic process to kynurenine"/>
    <property type="evidence" value="ECO:0007669"/>
    <property type="project" value="UniProtKB-UniRule"/>
</dbReference>
<comment type="catalytic activity">
    <reaction evidence="5">
        <text>L-tryptophan + O2 = N-formyl-L-kynurenine</text>
        <dbReference type="Rhea" id="RHEA:24536"/>
        <dbReference type="ChEBI" id="CHEBI:15379"/>
        <dbReference type="ChEBI" id="CHEBI:57912"/>
        <dbReference type="ChEBI" id="CHEBI:58629"/>
    </reaction>
</comment>
<dbReference type="Gene3D" id="1.20.58.480">
    <property type="match status" value="1"/>
</dbReference>
<dbReference type="Proteomes" id="UP000091918">
    <property type="component" value="Unassembled WGS sequence"/>
</dbReference>
<comment type="similarity">
    <text evidence="1 5">Belongs to the indoleamine 2,3-dioxygenase family.</text>
</comment>
<dbReference type="GO" id="GO:0005737">
    <property type="term" value="C:cytoplasm"/>
    <property type="evidence" value="ECO:0007669"/>
    <property type="project" value="TreeGrafter"/>
</dbReference>
<dbReference type="GO" id="GO:0020037">
    <property type="term" value="F:heme binding"/>
    <property type="evidence" value="ECO:0007669"/>
    <property type="project" value="UniProtKB-UniRule"/>
</dbReference>
<evidence type="ECO:0000256" key="2">
    <source>
        <dbReference type="ARBA" id="ARBA00022723"/>
    </source>
</evidence>
<keyword evidence="5" id="KW-0560">Oxidoreductase</keyword>
<dbReference type="STRING" id="1658172.A0A1B7NL00"/>
<protein>
    <recommendedName>
        <fullName evidence="5">Indoleamine 2,3-dioxygenase</fullName>
        <ecNumber evidence="5">1.13.11.52</ecNumber>
    </recommendedName>
</protein>
<keyword evidence="8" id="KW-1185">Reference proteome</keyword>
<dbReference type="FunFam" id="1.20.58.480:FF:000004">
    <property type="entry name" value="Indoleamine 2,3-dioxygenase subfamily"/>
    <property type="match status" value="1"/>
</dbReference>